<dbReference type="Proteomes" id="UP000707206">
    <property type="component" value="Unassembled WGS sequence"/>
</dbReference>
<accession>A0A967EAE3</accession>
<name>A0A967EAE3_9FLAO</name>
<feature type="domain" description="Glycoside hydrolase family 5" evidence="4">
    <location>
        <begin position="86"/>
        <end position="330"/>
    </location>
</feature>
<gene>
    <name evidence="5" type="ORF">FK220_008395</name>
</gene>
<reference evidence="5" key="1">
    <citation type="submission" date="2019-07" db="EMBL/GenBank/DDBJ databases">
        <authorList>
            <person name="De-Chao Zhang Q."/>
        </authorList>
    </citation>
    <scope>NUCLEOTIDE SEQUENCE</scope>
    <source>
        <strain evidence="5">TP-CH-4</strain>
    </source>
</reference>
<dbReference type="InterPro" id="IPR017853">
    <property type="entry name" value="GH"/>
</dbReference>
<dbReference type="RefSeq" id="WP_152573867.1">
    <property type="nucleotide sequence ID" value="NZ_VIKU02000002.1"/>
</dbReference>
<dbReference type="GO" id="GO:0004553">
    <property type="term" value="F:hydrolase activity, hydrolyzing O-glycosyl compounds"/>
    <property type="evidence" value="ECO:0007669"/>
    <property type="project" value="InterPro"/>
</dbReference>
<dbReference type="InterPro" id="IPR001547">
    <property type="entry name" value="Glyco_hydro_5"/>
</dbReference>
<keyword evidence="1 3" id="KW-0378">Hydrolase</keyword>
<dbReference type="Pfam" id="PF00150">
    <property type="entry name" value="Cellulase"/>
    <property type="match status" value="1"/>
</dbReference>
<organism evidence="5 6">
    <name type="scientific">Pelagihabitans pacificus</name>
    <dbReference type="NCBI Taxonomy" id="2696054"/>
    <lineage>
        <taxon>Bacteria</taxon>
        <taxon>Pseudomonadati</taxon>
        <taxon>Bacteroidota</taxon>
        <taxon>Flavobacteriia</taxon>
        <taxon>Flavobacteriales</taxon>
        <taxon>Flavobacteriaceae</taxon>
        <taxon>Pelagihabitans</taxon>
    </lineage>
</organism>
<comment type="similarity">
    <text evidence="3">Belongs to the glycosyl hydrolase 5 (cellulase A) family.</text>
</comment>
<proteinExistence type="inferred from homology"/>
<sequence>MKATLLVIFGVVLLACSTKTKERVPEAQSPLSERWSKEKAWEWYDRQPWFVGTNFNPSTSINQLEFWQKATFDTATIERELKWSADLGMNLHRVYLHNLLWEQDSVGFLNRLDRYLEIADGYGIKTMFVLLDDVWHPVPKLGKQSEPTPHVHNSGWVQAPGAEILGDTTRHKELEGYIKGVLRRFFDDERVLVWDLYNEPDNVAGQPGRKELEVQDKHIYSLALLRKVFRWSREVNPSHPLTTGIWRGNIDHWGNLDSLPSLDRYMLENSDVISFHAYDGSLEDVQKKIAALQTYGRPLFCTEYLARGTGNTFEKVMPILKAHKIAAINWGFVSGKTNTIYPWKSWDSTFTEEPAIWHHDILRQDGTPFSAEEITVIKELTRSKE</sequence>
<dbReference type="EMBL" id="VIKU02000002">
    <property type="protein sequence ID" value="NHF59356.1"/>
    <property type="molecule type" value="Genomic_DNA"/>
</dbReference>
<dbReference type="PROSITE" id="PS51257">
    <property type="entry name" value="PROKAR_LIPOPROTEIN"/>
    <property type="match status" value="1"/>
</dbReference>
<evidence type="ECO:0000313" key="5">
    <source>
        <dbReference type="EMBL" id="NHF59356.1"/>
    </source>
</evidence>
<evidence type="ECO:0000256" key="1">
    <source>
        <dbReference type="ARBA" id="ARBA00022801"/>
    </source>
</evidence>
<reference evidence="5" key="2">
    <citation type="submission" date="2020-03" db="EMBL/GenBank/DDBJ databases">
        <title>Flavobacteriaceae bacterium strain TP-CH-4, a member of the family Flavobacteriaceae isolated from a deep-sea seamount.</title>
        <authorList>
            <person name="Zhang D.-C."/>
        </authorList>
    </citation>
    <scope>NUCLEOTIDE SEQUENCE</scope>
    <source>
        <strain evidence="5">TP-CH-4</strain>
    </source>
</reference>
<dbReference type="SUPFAM" id="SSF51445">
    <property type="entry name" value="(Trans)glycosidases"/>
    <property type="match status" value="1"/>
</dbReference>
<dbReference type="GO" id="GO:0000272">
    <property type="term" value="P:polysaccharide catabolic process"/>
    <property type="evidence" value="ECO:0007669"/>
    <property type="project" value="InterPro"/>
</dbReference>
<dbReference type="Gene3D" id="3.20.20.80">
    <property type="entry name" value="Glycosidases"/>
    <property type="match status" value="1"/>
</dbReference>
<protein>
    <submittedName>
        <fullName evidence="5">Endo-1,4-beta-xylanase</fullName>
    </submittedName>
</protein>
<keyword evidence="6" id="KW-1185">Reference proteome</keyword>
<evidence type="ECO:0000313" key="6">
    <source>
        <dbReference type="Proteomes" id="UP000707206"/>
    </source>
</evidence>
<evidence type="ECO:0000256" key="3">
    <source>
        <dbReference type="RuleBase" id="RU361153"/>
    </source>
</evidence>
<evidence type="ECO:0000256" key="2">
    <source>
        <dbReference type="ARBA" id="ARBA00023295"/>
    </source>
</evidence>
<dbReference type="AlphaFoldDB" id="A0A967EAE3"/>
<evidence type="ECO:0000259" key="4">
    <source>
        <dbReference type="Pfam" id="PF00150"/>
    </source>
</evidence>
<keyword evidence="2 3" id="KW-0326">Glycosidase</keyword>
<comment type="caution">
    <text evidence="5">The sequence shown here is derived from an EMBL/GenBank/DDBJ whole genome shotgun (WGS) entry which is preliminary data.</text>
</comment>